<feature type="domain" description="Acyl-CoA oxidase/dehydrogenase middle" evidence="8">
    <location>
        <begin position="128"/>
        <end position="209"/>
    </location>
</feature>
<dbReference type="SUPFAM" id="SSF47203">
    <property type="entry name" value="Acyl-CoA dehydrogenase C-terminal domain-like"/>
    <property type="match status" value="1"/>
</dbReference>
<evidence type="ECO:0000256" key="1">
    <source>
        <dbReference type="ARBA" id="ARBA00001974"/>
    </source>
</evidence>
<dbReference type="InterPro" id="IPR037069">
    <property type="entry name" value="AcylCoA_DH/ox_N_sf"/>
</dbReference>
<proteinExistence type="inferred from homology"/>
<dbReference type="PANTHER" id="PTHR43884">
    <property type="entry name" value="ACYL-COA DEHYDROGENASE"/>
    <property type="match status" value="1"/>
</dbReference>
<feature type="domain" description="Acyl-CoA dehydrogenase/oxidase C-terminal" evidence="7">
    <location>
        <begin position="232"/>
        <end position="369"/>
    </location>
</feature>
<dbReference type="Proteomes" id="UP000294881">
    <property type="component" value="Unassembled WGS sequence"/>
</dbReference>
<dbReference type="EMBL" id="SLWL01000018">
    <property type="protein sequence ID" value="TCO09439.1"/>
    <property type="molecule type" value="Genomic_DNA"/>
</dbReference>
<name>A0A4R2GL61_9HYPH</name>
<dbReference type="GO" id="GO:0050660">
    <property type="term" value="F:flavin adenine dinucleotide binding"/>
    <property type="evidence" value="ECO:0007669"/>
    <property type="project" value="InterPro"/>
</dbReference>
<dbReference type="Gene3D" id="1.10.540.10">
    <property type="entry name" value="Acyl-CoA dehydrogenase/oxidase, N-terminal domain"/>
    <property type="match status" value="1"/>
</dbReference>
<dbReference type="RefSeq" id="WP_132010337.1">
    <property type="nucleotide sequence ID" value="NZ_JBHUNN010000001.1"/>
</dbReference>
<keyword evidence="10" id="KW-1185">Reference proteome</keyword>
<reference evidence="9 10" key="1">
    <citation type="submission" date="2019-03" db="EMBL/GenBank/DDBJ databases">
        <title>Genomic Encyclopedia of Type Strains, Phase IV (KMG-IV): sequencing the most valuable type-strain genomes for metagenomic binning, comparative biology and taxonomic classification.</title>
        <authorList>
            <person name="Goeker M."/>
        </authorList>
    </citation>
    <scope>NUCLEOTIDE SEQUENCE [LARGE SCALE GENOMIC DNA]</scope>
    <source>
        <strain evidence="9 10">DSM 22958</strain>
    </source>
</reference>
<sequence>MTVAPDEAQALLRHAASQYLRANYSFGRRRAILAEGGFSPSVWSGFASDLAILGAAAPGADGGVANAMVVMEELGKALVLEPYLETAIIGVGLLRRHDAPLARDLLAGVLAGQVRTALAAFDASTRYALEDVATIARRSHDGWVIDGKKSVVMGAPTATHLLVSARTSGGQRDRDGISLFVIPHGASGVTCHDYRLIDGRGAADIVLEQVPVTADALLGDAGAALPVLETVMDEAIAALCAEALGVMRRMLDDTIAHTRQRRQFGQALAGFQSLQHRMVEMFMELEQSAAAVQILTSSLDADATERARAASAAKATIARAARFIGQNAVQLHGGMGMTEELPLGHYFRRATVIENQFGSRDYHIARYARLGRDAGGANA</sequence>
<evidence type="ECO:0000256" key="2">
    <source>
        <dbReference type="ARBA" id="ARBA00009347"/>
    </source>
</evidence>
<evidence type="ECO:0000256" key="6">
    <source>
        <dbReference type="RuleBase" id="RU362125"/>
    </source>
</evidence>
<dbReference type="Gene3D" id="2.40.110.10">
    <property type="entry name" value="Butyryl-CoA Dehydrogenase, subunit A, domain 2"/>
    <property type="match status" value="1"/>
</dbReference>
<evidence type="ECO:0000256" key="4">
    <source>
        <dbReference type="ARBA" id="ARBA00022827"/>
    </source>
</evidence>
<keyword evidence="3 6" id="KW-0285">Flavoprotein</keyword>
<dbReference type="InterPro" id="IPR046373">
    <property type="entry name" value="Acyl-CoA_Oxase/DH_mid-dom_sf"/>
</dbReference>
<dbReference type="AlphaFoldDB" id="A0A4R2GL61"/>
<dbReference type="Pfam" id="PF00441">
    <property type="entry name" value="Acyl-CoA_dh_1"/>
    <property type="match status" value="1"/>
</dbReference>
<comment type="similarity">
    <text evidence="2 6">Belongs to the acyl-CoA dehydrogenase family.</text>
</comment>
<dbReference type="InterPro" id="IPR006091">
    <property type="entry name" value="Acyl-CoA_Oxase/DH_mid-dom"/>
</dbReference>
<comment type="caution">
    <text evidence="9">The sequence shown here is derived from an EMBL/GenBank/DDBJ whole genome shotgun (WGS) entry which is preliminary data.</text>
</comment>
<dbReference type="InterPro" id="IPR009075">
    <property type="entry name" value="AcylCo_DH/oxidase_C"/>
</dbReference>
<evidence type="ECO:0000256" key="5">
    <source>
        <dbReference type="ARBA" id="ARBA00023002"/>
    </source>
</evidence>
<dbReference type="InterPro" id="IPR009100">
    <property type="entry name" value="AcylCoA_DH/oxidase_NM_dom_sf"/>
</dbReference>
<gene>
    <name evidence="9" type="ORF">EV666_11846</name>
</gene>
<organism evidence="9 10">
    <name type="scientific">Camelimonas lactis</name>
    <dbReference type="NCBI Taxonomy" id="659006"/>
    <lineage>
        <taxon>Bacteria</taxon>
        <taxon>Pseudomonadati</taxon>
        <taxon>Pseudomonadota</taxon>
        <taxon>Alphaproteobacteria</taxon>
        <taxon>Hyphomicrobiales</taxon>
        <taxon>Chelatococcaceae</taxon>
        <taxon>Camelimonas</taxon>
    </lineage>
</organism>
<evidence type="ECO:0000256" key="3">
    <source>
        <dbReference type="ARBA" id="ARBA00022630"/>
    </source>
</evidence>
<keyword evidence="4 6" id="KW-0274">FAD</keyword>
<dbReference type="OrthoDB" id="9775090at2"/>
<dbReference type="Pfam" id="PF02770">
    <property type="entry name" value="Acyl-CoA_dh_M"/>
    <property type="match status" value="1"/>
</dbReference>
<dbReference type="Gene3D" id="1.20.140.10">
    <property type="entry name" value="Butyryl-CoA Dehydrogenase, subunit A, domain 3"/>
    <property type="match status" value="1"/>
</dbReference>
<dbReference type="PANTHER" id="PTHR43884:SF20">
    <property type="entry name" value="ACYL-COA DEHYDROGENASE FADE28"/>
    <property type="match status" value="1"/>
</dbReference>
<keyword evidence="5 6" id="KW-0560">Oxidoreductase</keyword>
<dbReference type="SUPFAM" id="SSF56645">
    <property type="entry name" value="Acyl-CoA dehydrogenase NM domain-like"/>
    <property type="match status" value="1"/>
</dbReference>
<evidence type="ECO:0000313" key="10">
    <source>
        <dbReference type="Proteomes" id="UP000294881"/>
    </source>
</evidence>
<comment type="cofactor">
    <cofactor evidence="1 6">
        <name>FAD</name>
        <dbReference type="ChEBI" id="CHEBI:57692"/>
    </cofactor>
</comment>
<evidence type="ECO:0000259" key="7">
    <source>
        <dbReference type="Pfam" id="PF00441"/>
    </source>
</evidence>
<dbReference type="InterPro" id="IPR036250">
    <property type="entry name" value="AcylCo_DH-like_C"/>
</dbReference>
<protein>
    <submittedName>
        <fullName evidence="9">Alkylation response protein AidB-like acyl-CoA dehydrogenase</fullName>
    </submittedName>
</protein>
<accession>A0A4R2GL61</accession>
<evidence type="ECO:0000313" key="9">
    <source>
        <dbReference type="EMBL" id="TCO09439.1"/>
    </source>
</evidence>
<dbReference type="GO" id="GO:0003995">
    <property type="term" value="F:acyl-CoA dehydrogenase activity"/>
    <property type="evidence" value="ECO:0007669"/>
    <property type="project" value="TreeGrafter"/>
</dbReference>
<evidence type="ECO:0000259" key="8">
    <source>
        <dbReference type="Pfam" id="PF02770"/>
    </source>
</evidence>
<dbReference type="CDD" id="cd00567">
    <property type="entry name" value="ACAD"/>
    <property type="match status" value="1"/>
</dbReference>